<gene>
    <name evidence="11" type="primary">LOC107416343</name>
</gene>
<organism evidence="10 11">
    <name type="scientific">Ziziphus jujuba</name>
    <name type="common">Chinese jujube</name>
    <name type="synonym">Ziziphus sativa</name>
    <dbReference type="NCBI Taxonomy" id="326968"/>
    <lineage>
        <taxon>Eukaryota</taxon>
        <taxon>Viridiplantae</taxon>
        <taxon>Streptophyta</taxon>
        <taxon>Embryophyta</taxon>
        <taxon>Tracheophyta</taxon>
        <taxon>Spermatophyta</taxon>
        <taxon>Magnoliopsida</taxon>
        <taxon>eudicotyledons</taxon>
        <taxon>Gunneridae</taxon>
        <taxon>Pentapetalae</taxon>
        <taxon>rosids</taxon>
        <taxon>fabids</taxon>
        <taxon>Rosales</taxon>
        <taxon>Rhamnaceae</taxon>
        <taxon>Paliureae</taxon>
        <taxon>Ziziphus</taxon>
    </lineage>
</organism>
<keyword evidence="3 9" id="KW-0812">Transmembrane</keyword>
<keyword evidence="6 7" id="KW-0408">Iron</keyword>
<dbReference type="Gene3D" id="1.10.630.10">
    <property type="entry name" value="Cytochrome P450"/>
    <property type="match status" value="1"/>
</dbReference>
<dbReference type="AlphaFoldDB" id="A0A6P3ZN40"/>
<evidence type="ECO:0000256" key="9">
    <source>
        <dbReference type="SAM" id="Phobius"/>
    </source>
</evidence>
<sequence>MDIKELSPFLLCLFSILAPTIFIILFKLSQSRNNKNVPPGEMGFPWIGETIKFYRAQRKNRLFEDFIQPRMIKHGKIFKTHLMGSPTVILNGANANKFLLSNEFKMVVSSWPSSSVQLMGKESIMEKQGERHQCLRGLIGTSLSHAGLEALVPKICNYVQHHLDQNWKGQDKISLYRSAKTLTFSIVFECFVGINVHPDTLAIFERVLEGVFAPPIQFPGSKFSRARKARLEIKKMLVEVVREMRKQMEEKQEGGEAGGMLLSRLVAGMIRGEISEEEVVDNVVLLVFAAHDTTSFAIAMTFKMVYQHPNCHGLLLQEHADIMMNKRHGENLTLDDIKKMKYTWQVARESMRLFPPIFGSFRKAITDIEYEGFTIPKGWKVLWTAYGTHYDAEYFQDPLSFNPSRFEEPVPPYVFLTFGGGPRLCVGYQLAKLNILIFVHYVVTCYDWSLIYPDETITMDPLPFPSHGMPINISPKL</sequence>
<evidence type="ECO:0000313" key="11">
    <source>
        <dbReference type="RefSeq" id="XP_015880317.2"/>
    </source>
</evidence>
<dbReference type="KEGG" id="zju:107416343"/>
<reference evidence="11" key="1">
    <citation type="submission" date="2025-08" db="UniProtKB">
        <authorList>
            <consortium name="RefSeq"/>
        </authorList>
    </citation>
    <scope>IDENTIFICATION</scope>
    <source>
        <tissue evidence="11">Seedling</tissue>
    </source>
</reference>
<keyword evidence="8" id="KW-0503">Monooxygenase</keyword>
<name>A0A6P3ZN40_ZIZJJ</name>
<dbReference type="InterPro" id="IPR002401">
    <property type="entry name" value="Cyt_P450_E_grp-I"/>
</dbReference>
<keyword evidence="5 9" id="KW-1133">Transmembrane helix</keyword>
<dbReference type="SUPFAM" id="SSF48264">
    <property type="entry name" value="Cytochrome P450"/>
    <property type="match status" value="1"/>
</dbReference>
<dbReference type="GeneID" id="107416343"/>
<evidence type="ECO:0000256" key="4">
    <source>
        <dbReference type="ARBA" id="ARBA00022723"/>
    </source>
</evidence>
<dbReference type="GO" id="GO:0020037">
    <property type="term" value="F:heme binding"/>
    <property type="evidence" value="ECO:0007669"/>
    <property type="project" value="InterPro"/>
</dbReference>
<dbReference type="InterPro" id="IPR036396">
    <property type="entry name" value="Cyt_P450_sf"/>
</dbReference>
<dbReference type="Proteomes" id="UP001652623">
    <property type="component" value="Chromosome 4"/>
</dbReference>
<feature type="transmembrane region" description="Helical" evidence="9">
    <location>
        <begin position="6"/>
        <end position="26"/>
    </location>
</feature>
<keyword evidence="10" id="KW-1185">Reference proteome</keyword>
<evidence type="ECO:0000256" key="3">
    <source>
        <dbReference type="ARBA" id="ARBA00022692"/>
    </source>
</evidence>
<dbReference type="RefSeq" id="XP_015880317.2">
    <property type="nucleotide sequence ID" value="XM_016024831.4"/>
</dbReference>
<dbReference type="InterPro" id="IPR017972">
    <property type="entry name" value="Cyt_P450_CS"/>
</dbReference>
<dbReference type="GO" id="GO:0016125">
    <property type="term" value="P:sterol metabolic process"/>
    <property type="evidence" value="ECO:0007669"/>
    <property type="project" value="TreeGrafter"/>
</dbReference>
<dbReference type="Pfam" id="PF00067">
    <property type="entry name" value="p450"/>
    <property type="match status" value="1"/>
</dbReference>
<dbReference type="GO" id="GO:0005506">
    <property type="term" value="F:iron ion binding"/>
    <property type="evidence" value="ECO:0007669"/>
    <property type="project" value="InterPro"/>
</dbReference>
<dbReference type="FunCoup" id="A0A6P3ZN40">
    <property type="interactions" value="160"/>
</dbReference>
<keyword evidence="9" id="KW-0472">Membrane</keyword>
<evidence type="ECO:0000313" key="10">
    <source>
        <dbReference type="Proteomes" id="UP001652623"/>
    </source>
</evidence>
<accession>A0A6P3ZN40</accession>
<evidence type="ECO:0000256" key="5">
    <source>
        <dbReference type="ARBA" id="ARBA00022989"/>
    </source>
</evidence>
<feature type="binding site" description="axial binding residue" evidence="7">
    <location>
        <position position="425"/>
    </location>
    <ligand>
        <name>heme</name>
        <dbReference type="ChEBI" id="CHEBI:30413"/>
    </ligand>
    <ligandPart>
        <name>Fe</name>
        <dbReference type="ChEBI" id="CHEBI:18248"/>
    </ligandPart>
</feature>
<comment type="similarity">
    <text evidence="2 8">Belongs to the cytochrome P450 family.</text>
</comment>
<dbReference type="InterPro" id="IPR001128">
    <property type="entry name" value="Cyt_P450"/>
</dbReference>
<keyword evidence="8" id="KW-0560">Oxidoreductase</keyword>
<evidence type="ECO:0000256" key="8">
    <source>
        <dbReference type="RuleBase" id="RU000461"/>
    </source>
</evidence>
<dbReference type="GO" id="GO:0016705">
    <property type="term" value="F:oxidoreductase activity, acting on paired donors, with incorporation or reduction of molecular oxygen"/>
    <property type="evidence" value="ECO:0007669"/>
    <property type="project" value="InterPro"/>
</dbReference>
<comment type="cofactor">
    <cofactor evidence="7">
        <name>heme</name>
        <dbReference type="ChEBI" id="CHEBI:30413"/>
    </cofactor>
</comment>
<dbReference type="PROSITE" id="PS00086">
    <property type="entry name" value="CYTOCHROME_P450"/>
    <property type="match status" value="1"/>
</dbReference>
<dbReference type="CDD" id="cd11043">
    <property type="entry name" value="CYP90-like"/>
    <property type="match status" value="1"/>
</dbReference>
<evidence type="ECO:0000256" key="6">
    <source>
        <dbReference type="ARBA" id="ARBA00023004"/>
    </source>
</evidence>
<dbReference type="PRINTS" id="PR00385">
    <property type="entry name" value="P450"/>
</dbReference>
<evidence type="ECO:0000256" key="2">
    <source>
        <dbReference type="ARBA" id="ARBA00010617"/>
    </source>
</evidence>
<keyword evidence="4 7" id="KW-0479">Metal-binding</keyword>
<dbReference type="GO" id="GO:0016020">
    <property type="term" value="C:membrane"/>
    <property type="evidence" value="ECO:0007669"/>
    <property type="project" value="UniProtKB-SubCell"/>
</dbReference>
<dbReference type="PANTHER" id="PTHR24286:SF221">
    <property type="entry name" value="TAXADIENE 5-ALPHA HYDROXYLASE"/>
    <property type="match status" value="1"/>
</dbReference>
<dbReference type="PRINTS" id="PR00463">
    <property type="entry name" value="EP450I"/>
</dbReference>
<evidence type="ECO:0000256" key="7">
    <source>
        <dbReference type="PIRSR" id="PIRSR602401-1"/>
    </source>
</evidence>
<keyword evidence="7 8" id="KW-0349">Heme</keyword>
<dbReference type="GO" id="GO:0004497">
    <property type="term" value="F:monooxygenase activity"/>
    <property type="evidence" value="ECO:0007669"/>
    <property type="project" value="UniProtKB-KW"/>
</dbReference>
<dbReference type="PANTHER" id="PTHR24286">
    <property type="entry name" value="CYTOCHROME P450 26"/>
    <property type="match status" value="1"/>
</dbReference>
<comment type="subcellular location">
    <subcellularLocation>
        <location evidence="1">Membrane</location>
        <topology evidence="1">Single-pass membrane protein</topology>
    </subcellularLocation>
</comment>
<dbReference type="InParanoid" id="A0A6P3ZN40"/>
<protein>
    <submittedName>
        <fullName evidence="11">Taxadiene 5-alpha hydroxylase</fullName>
    </submittedName>
</protein>
<proteinExistence type="inferred from homology"/>
<evidence type="ECO:0000256" key="1">
    <source>
        <dbReference type="ARBA" id="ARBA00004167"/>
    </source>
</evidence>